<dbReference type="STRING" id="1324352.OK18_16040"/>
<dbReference type="Proteomes" id="UP000035213">
    <property type="component" value="Chromosome"/>
</dbReference>
<dbReference type="PROSITE" id="PS51257">
    <property type="entry name" value="PROKAR_LIPOPROTEIN"/>
    <property type="match status" value="1"/>
</dbReference>
<dbReference type="KEGG" id="cgn:OK18_16040"/>
<name>A0A0G3M5L5_CHRGL</name>
<evidence type="ECO:0008006" key="3">
    <source>
        <dbReference type="Google" id="ProtNLM"/>
    </source>
</evidence>
<evidence type="ECO:0000313" key="1">
    <source>
        <dbReference type="EMBL" id="AKK73915.1"/>
    </source>
</evidence>
<sequence length="72" mass="8061">MNKKAFVIIPIVFLGLATGCGPVKEGKEVVQAYPVKQPISIDTIINKEFVTTITSLKKIEVRAQEKGFWERI</sequence>
<dbReference type="EMBL" id="CP009928">
    <property type="protein sequence ID" value="AKK73915.1"/>
    <property type="molecule type" value="Genomic_DNA"/>
</dbReference>
<dbReference type="OrthoDB" id="9801814at2"/>
<dbReference type="RefSeq" id="WP_053328650.1">
    <property type="nucleotide sequence ID" value="NZ_CP009928.1"/>
</dbReference>
<evidence type="ECO:0000313" key="2">
    <source>
        <dbReference type="Proteomes" id="UP000035213"/>
    </source>
</evidence>
<protein>
    <recommendedName>
        <fullName evidence="3">Efflux RND transporter periplasmic adaptor subunit</fullName>
    </recommendedName>
</protein>
<dbReference type="PATRIC" id="fig|1324352.5.peg.3346"/>
<accession>A0A0G3M5L5</accession>
<organism evidence="1 2">
    <name type="scientific">Chryseobacterium gallinarum</name>
    <dbReference type="NCBI Taxonomy" id="1324352"/>
    <lineage>
        <taxon>Bacteria</taxon>
        <taxon>Pseudomonadati</taxon>
        <taxon>Bacteroidota</taxon>
        <taxon>Flavobacteriia</taxon>
        <taxon>Flavobacteriales</taxon>
        <taxon>Weeksellaceae</taxon>
        <taxon>Chryseobacterium group</taxon>
        <taxon>Chryseobacterium</taxon>
    </lineage>
</organism>
<proteinExistence type="predicted"/>
<gene>
    <name evidence="1" type="ORF">OK18_16040</name>
</gene>
<dbReference type="AlphaFoldDB" id="A0A0G3M5L5"/>
<reference evidence="1 2" key="1">
    <citation type="submission" date="2014-11" db="EMBL/GenBank/DDBJ databases">
        <authorList>
            <person name="Park G.-S."/>
            <person name="Hong S.-J."/>
            <person name="Jung B.K."/>
            <person name="Khan A.R."/>
            <person name="Kwak Y."/>
            <person name="Shin J.-H."/>
        </authorList>
    </citation>
    <scope>NUCLEOTIDE SEQUENCE [LARGE SCALE GENOMIC DNA]</scope>
    <source>
        <strain evidence="1 2">DSM 27622</strain>
    </source>
</reference>